<organism evidence="15 16">
    <name type="scientific">Bacillus wiedmannii</name>
    <dbReference type="NCBI Taxonomy" id="1890302"/>
    <lineage>
        <taxon>Bacteria</taxon>
        <taxon>Bacillati</taxon>
        <taxon>Bacillota</taxon>
        <taxon>Bacilli</taxon>
        <taxon>Bacillales</taxon>
        <taxon>Bacillaceae</taxon>
        <taxon>Bacillus</taxon>
        <taxon>Bacillus cereus group</taxon>
    </lineage>
</organism>
<keyword evidence="9 15" id="KW-0560">Oxidoreductase</keyword>
<dbReference type="InterPro" id="IPR036188">
    <property type="entry name" value="FAD/NAD-bd_sf"/>
</dbReference>
<dbReference type="PANTHER" id="PTHR42802">
    <property type="entry name" value="MONOOXYGENASE"/>
    <property type="match status" value="1"/>
</dbReference>
<dbReference type="Gene3D" id="3.50.50.60">
    <property type="entry name" value="FAD/NAD(P)-binding domain"/>
    <property type="match status" value="1"/>
</dbReference>
<dbReference type="GO" id="GO:0006879">
    <property type="term" value="P:intracellular iron ion homeostasis"/>
    <property type="evidence" value="ECO:0007669"/>
    <property type="project" value="TreeGrafter"/>
</dbReference>
<evidence type="ECO:0000256" key="4">
    <source>
        <dbReference type="ARBA" id="ARBA00013076"/>
    </source>
</evidence>
<evidence type="ECO:0000256" key="6">
    <source>
        <dbReference type="ARBA" id="ARBA00022630"/>
    </source>
</evidence>
<dbReference type="AlphaFoldDB" id="A0A0G8C876"/>
<comment type="caution">
    <text evidence="15">The sequence shown here is derived from an EMBL/GenBank/DDBJ whole genome shotgun (WGS) entry which is preliminary data.</text>
</comment>
<evidence type="ECO:0000256" key="14">
    <source>
        <dbReference type="ARBA" id="ARBA00048407"/>
    </source>
</evidence>
<dbReference type="Proteomes" id="UP000035350">
    <property type="component" value="Unassembled WGS sequence"/>
</dbReference>
<dbReference type="InterPro" id="IPR025700">
    <property type="entry name" value="Lys/Orn_oxygenase"/>
</dbReference>
<evidence type="ECO:0000256" key="7">
    <source>
        <dbReference type="ARBA" id="ARBA00022827"/>
    </source>
</evidence>
<comment type="similarity">
    <text evidence="3">Belongs to the lysine N(6)-hydroxylase/L-ornithine N(5)-oxygenase family.</text>
</comment>
<reference evidence="16" key="2">
    <citation type="submission" date="2015-04" db="EMBL/GenBank/DDBJ databases">
        <title>Draft Genome Sequences of Eight Spore-Forming Food Isolates of Bacillus cereus Genome sequencing.</title>
        <authorList>
            <person name="Krawcyk A.O."/>
            <person name="de Jong A."/>
            <person name="Eijlander R.T."/>
            <person name="Berendsen E.M."/>
            <person name="Holsappel S."/>
            <person name="Wells-Bennik M."/>
            <person name="Kuipers O.P."/>
        </authorList>
    </citation>
    <scope>NUCLEOTIDE SEQUENCE [LARGE SCALE GENOMIC DNA]</scope>
    <source>
        <strain evidence="16">B4147</strain>
    </source>
</reference>
<comment type="catalytic activity">
    <reaction evidence="14">
        <text>L-lysine + NADPH + O2 = N(6)-hydroxy-L-lysine + NADP(+) + H2O</text>
        <dbReference type="Rhea" id="RHEA:23228"/>
        <dbReference type="ChEBI" id="CHEBI:15377"/>
        <dbReference type="ChEBI" id="CHEBI:15379"/>
        <dbReference type="ChEBI" id="CHEBI:32551"/>
        <dbReference type="ChEBI" id="CHEBI:57783"/>
        <dbReference type="ChEBI" id="CHEBI:57820"/>
        <dbReference type="ChEBI" id="CHEBI:58349"/>
        <dbReference type="EC" id="1.14.13.59"/>
    </reaction>
</comment>
<name>A0A0G8C876_9BACI</name>
<dbReference type="RefSeq" id="WP_046958457.1">
    <property type="nucleotide sequence ID" value="NZ_LCYN01000017.1"/>
</dbReference>
<reference evidence="15 16" key="1">
    <citation type="journal article" date="2015" name="Genome Announc.">
        <title>Next-Generation Whole-Genome Sequencing of Eight Strains of Bacillus cereus, Isolated from Food.</title>
        <authorList>
            <person name="Krawczyk A.O."/>
            <person name="de Jong A."/>
            <person name="Eijlander R.T."/>
            <person name="Berendsen E.M."/>
            <person name="Holsappel S."/>
            <person name="Wells-Bennik M.H."/>
            <person name="Kuipers O.P."/>
        </authorList>
    </citation>
    <scope>NUCLEOTIDE SEQUENCE [LARGE SCALE GENOMIC DNA]</scope>
    <source>
        <strain evidence="15 16">B4147</strain>
    </source>
</reference>
<evidence type="ECO:0000256" key="11">
    <source>
        <dbReference type="ARBA" id="ARBA00031158"/>
    </source>
</evidence>
<sequence length="429" mass="49179">MNNKIYDVIGIGFGPANLALATAIEEENNSMERIFLEEKTHYQWHPGMLLDNTNIQISFLKDLVTLKNPKSKFSFLNYLHENERLSDFINLSEFYPSRLEYNDYMSWVASQLEEHVYYSRTVISVDPIISEDSVELLEVIVQNTKTNQLESYITKNIVLATGGTPRTPINIEMNNSRVFHSSQFKNKINNFKQNDAHKFLVVGSGQSSAELFFHLINNYPKSDITATMRPFSYKAVNESKLVNRIFDANMIDFIYSLPEKNRDALLKHHSDTNYAAADGSLISQINKALYNQKFHGEDRFRIKPFLELTEIKTLSDKAVVYYKDIVKHTEVVIEADAVILATGYESKKNHPLLKNLNSYISDNIEVSRNYRLETTDKFKPGIYLQGVNESTHGLSDTLLSNLSIRSNEILKTVQENNSLTEEKTKNVVS</sequence>
<comment type="cofactor">
    <cofactor evidence="1">
        <name>FAD</name>
        <dbReference type="ChEBI" id="CHEBI:57692"/>
    </cofactor>
</comment>
<dbReference type="PANTHER" id="PTHR42802:SF1">
    <property type="entry name" value="L-ORNITHINE N(5)-MONOOXYGENASE"/>
    <property type="match status" value="1"/>
</dbReference>
<dbReference type="EC" id="1.14.13.59" evidence="4"/>
<gene>
    <name evidence="15" type="ORF">B4147_5223</name>
</gene>
<evidence type="ECO:0000256" key="5">
    <source>
        <dbReference type="ARBA" id="ARBA00016406"/>
    </source>
</evidence>
<dbReference type="Pfam" id="PF13434">
    <property type="entry name" value="Lys_Orn_oxgnase"/>
    <property type="match status" value="1"/>
</dbReference>
<keyword evidence="7" id="KW-0274">FAD</keyword>
<evidence type="ECO:0000256" key="1">
    <source>
        <dbReference type="ARBA" id="ARBA00001974"/>
    </source>
</evidence>
<evidence type="ECO:0000256" key="3">
    <source>
        <dbReference type="ARBA" id="ARBA00007588"/>
    </source>
</evidence>
<evidence type="ECO:0000313" key="15">
    <source>
        <dbReference type="EMBL" id="KKZ95982.1"/>
    </source>
</evidence>
<keyword evidence="6" id="KW-0285">Flavoprotein</keyword>
<evidence type="ECO:0000256" key="9">
    <source>
        <dbReference type="ARBA" id="ARBA00023002"/>
    </source>
</evidence>
<protein>
    <recommendedName>
        <fullName evidence="5">L-lysine N6-monooxygenase MbtG</fullName>
        <ecNumber evidence="4">1.14.13.59</ecNumber>
    </recommendedName>
    <alternativeName>
        <fullName evidence="13">Lysine 6-N-hydroxylase</fullName>
    </alternativeName>
    <alternativeName>
        <fullName evidence="12">Lysine N6-hydroxylase</fullName>
    </alternativeName>
    <alternativeName>
        <fullName evidence="10">Lysine-N-oxygenase</fullName>
    </alternativeName>
    <alternativeName>
        <fullName evidence="11">Mycobactin synthase protein G</fullName>
    </alternativeName>
</protein>
<proteinExistence type="inferred from homology"/>
<dbReference type="GO" id="GO:0047091">
    <property type="term" value="F:L-lysine 6-monooxygenase (NADPH) activity"/>
    <property type="evidence" value="ECO:0007669"/>
    <property type="project" value="UniProtKB-EC"/>
</dbReference>
<evidence type="ECO:0000256" key="10">
    <source>
        <dbReference type="ARBA" id="ARBA00029939"/>
    </source>
</evidence>
<evidence type="ECO:0000256" key="12">
    <source>
        <dbReference type="ARBA" id="ARBA00032493"/>
    </source>
</evidence>
<dbReference type="EMBL" id="LCYN01000017">
    <property type="protein sequence ID" value="KKZ95982.1"/>
    <property type="molecule type" value="Genomic_DNA"/>
</dbReference>
<dbReference type="PATRIC" id="fig|1396.433.peg.2065"/>
<dbReference type="PRINTS" id="PR00368">
    <property type="entry name" value="FADPNR"/>
</dbReference>
<keyword evidence="8" id="KW-0521">NADP</keyword>
<evidence type="ECO:0000313" key="16">
    <source>
        <dbReference type="Proteomes" id="UP000035350"/>
    </source>
</evidence>
<evidence type="ECO:0000256" key="13">
    <source>
        <dbReference type="ARBA" id="ARBA00032738"/>
    </source>
</evidence>
<accession>A0A0G8C876</accession>
<keyword evidence="15" id="KW-0503">Monooxygenase</keyword>
<evidence type="ECO:0000256" key="8">
    <source>
        <dbReference type="ARBA" id="ARBA00022857"/>
    </source>
</evidence>
<dbReference type="SUPFAM" id="SSF51905">
    <property type="entry name" value="FAD/NAD(P)-binding domain"/>
    <property type="match status" value="2"/>
</dbReference>
<comment type="pathway">
    <text evidence="2">Siderophore biosynthesis.</text>
</comment>
<evidence type="ECO:0000256" key="2">
    <source>
        <dbReference type="ARBA" id="ARBA00004924"/>
    </source>
</evidence>